<dbReference type="RefSeq" id="WP_002753973.1">
    <property type="nucleotide sequence ID" value="NZ_HE972566.1"/>
</dbReference>
<dbReference type="AlphaFoldDB" id="A0A822LCG0"/>
<proteinExistence type="predicted"/>
<gene>
    <name evidence="1" type="ORF">MICCA_2330010</name>
</gene>
<organism evidence="1 2">
    <name type="scientific">Microcystis aeruginosa PCC 9432</name>
    <dbReference type="NCBI Taxonomy" id="1160280"/>
    <lineage>
        <taxon>Bacteria</taxon>
        <taxon>Bacillati</taxon>
        <taxon>Cyanobacteriota</taxon>
        <taxon>Cyanophyceae</taxon>
        <taxon>Oscillatoriophycideae</taxon>
        <taxon>Chroococcales</taxon>
        <taxon>Microcystaceae</taxon>
        <taxon>Microcystis</taxon>
    </lineage>
</organism>
<evidence type="ECO:0008006" key="3">
    <source>
        <dbReference type="Google" id="ProtNLM"/>
    </source>
</evidence>
<accession>A0A822LCG0</accession>
<evidence type="ECO:0000313" key="2">
    <source>
        <dbReference type="Proteomes" id="UP000005806"/>
    </source>
</evidence>
<protein>
    <recommendedName>
        <fullName evidence="3">DUF4926 domain-containing protein</fullName>
    </recommendedName>
</protein>
<comment type="caution">
    <text evidence="1">The sequence shown here is derived from an EMBL/GenBank/DDBJ whole genome shotgun (WGS) entry which is preliminary data.</text>
</comment>
<dbReference type="Proteomes" id="UP000005806">
    <property type="component" value="Unassembled WGS sequence"/>
</dbReference>
<dbReference type="EMBL" id="CAIH01000150">
    <property type="protein sequence ID" value="CCH92543.1"/>
    <property type="molecule type" value="Genomic_DNA"/>
</dbReference>
<name>A0A822LCG0_MICAE</name>
<evidence type="ECO:0000313" key="1">
    <source>
        <dbReference type="EMBL" id="CCH92543.1"/>
    </source>
</evidence>
<sequence length="69" mass="7775">MQTVQLFQQVKLCGDVPDTIFKKGDQGTIVEYLPPNEQQSEAGYLLEMFDNNETLDVIAVPISWITSIN</sequence>
<reference evidence="1 2" key="1">
    <citation type="submission" date="2012-04" db="EMBL/GenBank/DDBJ databases">
        <authorList>
            <person name="Genoscope - CEA"/>
        </authorList>
    </citation>
    <scope>NUCLEOTIDE SEQUENCE [LARGE SCALE GENOMIC DNA]</scope>
    <source>
        <strain evidence="1 2">9432</strain>
    </source>
</reference>